<dbReference type="PANTHER" id="PTHR32309">
    <property type="entry name" value="TYROSINE-PROTEIN KINASE"/>
    <property type="match status" value="1"/>
</dbReference>
<keyword evidence="9" id="KW-1185">Reference proteome</keyword>
<dbReference type="GO" id="GO:0005886">
    <property type="term" value="C:plasma membrane"/>
    <property type="evidence" value="ECO:0007669"/>
    <property type="project" value="UniProtKB-SubCell"/>
</dbReference>
<dbReference type="InterPro" id="IPR050445">
    <property type="entry name" value="Bact_polysacc_biosynth/exp"/>
</dbReference>
<gene>
    <name evidence="8" type="ORF">V757_03155</name>
</gene>
<dbReference type="Proteomes" id="UP000018766">
    <property type="component" value="Unassembled WGS sequence"/>
</dbReference>
<reference evidence="8 9" key="1">
    <citation type="submission" date="2013-11" db="EMBL/GenBank/DDBJ databases">
        <title>Genomic analysis of Pelistega sp. HM-7.</title>
        <authorList>
            <person name="Kumbhare S.V."/>
            <person name="Shetty S.A."/>
            <person name="Sharma O."/>
            <person name="Dhotre D.P."/>
        </authorList>
    </citation>
    <scope>NUCLEOTIDE SEQUENCE [LARGE SCALE GENOMIC DNA]</scope>
    <source>
        <strain evidence="8 9">HM-7</strain>
    </source>
</reference>
<name>V8GAD7_9BURK</name>
<dbReference type="EMBL" id="AYSV01000043">
    <property type="protein sequence ID" value="ETD72657.1"/>
    <property type="molecule type" value="Genomic_DNA"/>
</dbReference>
<evidence type="ECO:0000256" key="4">
    <source>
        <dbReference type="ARBA" id="ARBA00022989"/>
    </source>
</evidence>
<evidence type="ECO:0000256" key="5">
    <source>
        <dbReference type="ARBA" id="ARBA00023136"/>
    </source>
</evidence>
<dbReference type="InterPro" id="IPR003856">
    <property type="entry name" value="LPS_length_determ_N"/>
</dbReference>
<keyword evidence="2" id="KW-1003">Cell membrane</keyword>
<dbReference type="PANTHER" id="PTHR32309:SF13">
    <property type="entry name" value="FERRIC ENTEROBACTIN TRANSPORT PROTEIN FEPE"/>
    <property type="match status" value="1"/>
</dbReference>
<evidence type="ECO:0000256" key="3">
    <source>
        <dbReference type="ARBA" id="ARBA00022692"/>
    </source>
</evidence>
<accession>V8GAD7</accession>
<evidence type="ECO:0000256" key="6">
    <source>
        <dbReference type="SAM" id="Phobius"/>
    </source>
</evidence>
<organism evidence="8 9">
    <name type="scientific">Pelistega indica</name>
    <dbReference type="NCBI Taxonomy" id="1414851"/>
    <lineage>
        <taxon>Bacteria</taxon>
        <taxon>Pseudomonadati</taxon>
        <taxon>Pseudomonadota</taxon>
        <taxon>Betaproteobacteria</taxon>
        <taxon>Burkholderiales</taxon>
        <taxon>Alcaligenaceae</taxon>
        <taxon>Pelistega</taxon>
    </lineage>
</organism>
<evidence type="ECO:0000313" key="8">
    <source>
        <dbReference type="EMBL" id="ETD72657.1"/>
    </source>
</evidence>
<proteinExistence type="predicted"/>
<comment type="subcellular location">
    <subcellularLocation>
        <location evidence="1">Cell membrane</location>
        <topology evidence="1">Multi-pass membrane protein</topology>
    </subcellularLocation>
</comment>
<feature type="domain" description="Polysaccharide chain length determinant N-terminal" evidence="7">
    <location>
        <begin position="1"/>
        <end position="43"/>
    </location>
</feature>
<comment type="caution">
    <text evidence="8">The sequence shown here is derived from an EMBL/GenBank/DDBJ whole genome shotgun (WGS) entry which is preliminary data.</text>
</comment>
<evidence type="ECO:0000256" key="2">
    <source>
        <dbReference type="ARBA" id="ARBA00022475"/>
    </source>
</evidence>
<dbReference type="SUPFAM" id="SSF160355">
    <property type="entry name" value="Bacterial polysaccharide co-polymerase-like"/>
    <property type="match status" value="1"/>
</dbReference>
<evidence type="ECO:0000313" key="9">
    <source>
        <dbReference type="Proteomes" id="UP000018766"/>
    </source>
</evidence>
<dbReference type="Gene3D" id="3.30.1890.10">
    <property type="entry name" value="FepE-like"/>
    <property type="match status" value="1"/>
</dbReference>
<keyword evidence="5 6" id="KW-0472">Membrane</keyword>
<keyword evidence="4 6" id="KW-1133">Transmembrane helix</keyword>
<dbReference type="AlphaFoldDB" id="V8GAD7"/>
<keyword evidence="3 6" id="KW-0812">Transmembrane</keyword>
<dbReference type="Pfam" id="PF02706">
    <property type="entry name" value="Wzz"/>
    <property type="match status" value="1"/>
</dbReference>
<sequence>MIIAVTLLSIILAAIYAFTAKEEWTSKAQIMVPKAVQLGSYLEAERRYYRFSGLESDFDVNGALNNSFRLFLLELQSSDNKQKFLKNSAYGQKILANLDDETSKEIAINKLAEKNLSPKPLNKDTKDILEVTFTADTAGDAQSTLQQYLTQANSLAQVKIFENLFERTRERIATLQQLAINTQKDTDQNKANYILTLKQALAAAQTANIMEPVGQTPSANLLLDFTNNSALFMLGTKYLQAQLTAWENNPTIYPAAYYRYLQNIDGLKPILNIKPTGVAFDYLQTPSLPLTKDKPRKALILVAGALVGVILGCLFVLLQQAIRSRRQTN</sequence>
<dbReference type="GO" id="GO:0004713">
    <property type="term" value="F:protein tyrosine kinase activity"/>
    <property type="evidence" value="ECO:0007669"/>
    <property type="project" value="TreeGrafter"/>
</dbReference>
<protein>
    <recommendedName>
        <fullName evidence="7">Polysaccharide chain length determinant N-terminal domain-containing protein</fullName>
    </recommendedName>
</protein>
<feature type="transmembrane region" description="Helical" evidence="6">
    <location>
        <begin position="298"/>
        <end position="318"/>
    </location>
</feature>
<evidence type="ECO:0000259" key="7">
    <source>
        <dbReference type="Pfam" id="PF02706"/>
    </source>
</evidence>
<evidence type="ECO:0000256" key="1">
    <source>
        <dbReference type="ARBA" id="ARBA00004651"/>
    </source>
</evidence>